<dbReference type="Gene3D" id="1.20.120.1490">
    <property type="match status" value="1"/>
</dbReference>
<dbReference type="Proteomes" id="UP000635142">
    <property type="component" value="Unassembled WGS sequence"/>
</dbReference>
<name>A0A927D5C6_9RHOB</name>
<evidence type="ECO:0000313" key="1">
    <source>
        <dbReference type="EMBL" id="MBD3665433.1"/>
    </source>
</evidence>
<dbReference type="EMBL" id="JACTAG010000002">
    <property type="protein sequence ID" value="MBD3665433.1"/>
    <property type="molecule type" value="Genomic_DNA"/>
</dbReference>
<keyword evidence="2" id="KW-1185">Reference proteome</keyword>
<dbReference type="RefSeq" id="WP_191076407.1">
    <property type="nucleotide sequence ID" value="NZ_JACTAG010000002.1"/>
</dbReference>
<organism evidence="1 2">
    <name type="scientific">Sulfitobacter aestuariivivens</name>
    <dbReference type="NCBI Taxonomy" id="2766981"/>
    <lineage>
        <taxon>Bacteria</taxon>
        <taxon>Pseudomonadati</taxon>
        <taxon>Pseudomonadota</taxon>
        <taxon>Alphaproteobacteria</taxon>
        <taxon>Rhodobacterales</taxon>
        <taxon>Roseobacteraceae</taxon>
        <taxon>Sulfitobacter</taxon>
    </lineage>
</organism>
<protein>
    <submittedName>
        <fullName evidence="1">Uncharacterized protein</fullName>
    </submittedName>
</protein>
<dbReference type="AlphaFoldDB" id="A0A927D5C6"/>
<evidence type="ECO:0000313" key="2">
    <source>
        <dbReference type="Proteomes" id="UP000635142"/>
    </source>
</evidence>
<comment type="caution">
    <text evidence="1">The sequence shown here is derived from an EMBL/GenBank/DDBJ whole genome shotgun (WGS) entry which is preliminary data.</text>
</comment>
<sequence>MRTTATVSFIAVCWASLVVSEEAHTPYSGLENRAIAALSESDIDALEAGQGWGFALPAELNGYPGPLHTLELAEALALSPEQEERLTEIFEQMPTDAKAAGAAFISAEAALDRAFSQGGITQETLSDAVFTAGNARSALRLVHLSRHLMTVEILNEAQIQRYNVLRGYADDPCAATPDGHDPAMWRRHNGCEG</sequence>
<proteinExistence type="predicted"/>
<gene>
    <name evidence="1" type="ORF">H9Q16_15980</name>
</gene>
<accession>A0A927D5C6</accession>
<reference evidence="1" key="1">
    <citation type="submission" date="2020-08" db="EMBL/GenBank/DDBJ databases">
        <title>Sulfitobacter aestuariivivens sp. nov., isolated from a tidal flat.</title>
        <authorList>
            <person name="Park S."/>
            <person name="Yoon J.-H."/>
        </authorList>
    </citation>
    <scope>NUCLEOTIDE SEQUENCE</scope>
    <source>
        <strain evidence="1">TSTF-M16</strain>
    </source>
</reference>